<dbReference type="GO" id="GO:0008324">
    <property type="term" value="F:monoatomic cation transmembrane transporter activity"/>
    <property type="evidence" value="ECO:0007669"/>
    <property type="project" value="InterPro"/>
</dbReference>
<evidence type="ECO:0000313" key="10">
    <source>
        <dbReference type="Proteomes" id="UP000183404"/>
    </source>
</evidence>
<evidence type="ECO:0000313" key="9">
    <source>
        <dbReference type="EMBL" id="SDF45784.1"/>
    </source>
</evidence>
<sequence length="157" mass="17845">MTNLLFIWVAMFLVWTALNAPLSAQKTIFGIILSFLIAVIANVYDKEQKKFKLKTFFYLIKYFLVFLKELVKANLNMARIVLTPYLPISPKIFKVTTSLKSPIARTLLANSITLTPGTISVELDGDTLYIHVVEGDKVENVEDLKGPFEKILREAFE</sequence>
<accession>A0A1G7L917</accession>
<dbReference type="PANTHER" id="PTHR34584">
    <property type="entry name" value="NA(+)/H(+) ANTIPORTER SUBUNIT E1"/>
    <property type="match status" value="1"/>
</dbReference>
<dbReference type="InterPro" id="IPR002758">
    <property type="entry name" value="Cation_antiport_E"/>
</dbReference>
<evidence type="ECO:0000256" key="4">
    <source>
        <dbReference type="ARBA" id="ARBA00022475"/>
    </source>
</evidence>
<keyword evidence="7 8" id="KW-0472">Membrane</keyword>
<dbReference type="GO" id="GO:0015297">
    <property type="term" value="F:antiporter activity"/>
    <property type="evidence" value="ECO:0007669"/>
    <property type="project" value="UniProtKB-KW"/>
</dbReference>
<dbReference type="PIRSF" id="PIRSF019239">
    <property type="entry name" value="MrpE"/>
    <property type="match status" value="1"/>
</dbReference>
<keyword evidence="4" id="KW-1003">Cell membrane</keyword>
<keyword evidence="6 8" id="KW-1133">Transmembrane helix</keyword>
<evidence type="ECO:0000256" key="6">
    <source>
        <dbReference type="ARBA" id="ARBA00022989"/>
    </source>
</evidence>
<dbReference type="GO" id="GO:0005886">
    <property type="term" value="C:plasma membrane"/>
    <property type="evidence" value="ECO:0007669"/>
    <property type="project" value="UniProtKB-SubCell"/>
</dbReference>
<keyword evidence="3" id="KW-0050">Antiport</keyword>
<dbReference type="Proteomes" id="UP000183404">
    <property type="component" value="Unassembled WGS sequence"/>
</dbReference>
<dbReference type="Pfam" id="PF01899">
    <property type="entry name" value="MNHE"/>
    <property type="match status" value="1"/>
</dbReference>
<name>A0A1G7L917_THETY</name>
<comment type="subcellular location">
    <subcellularLocation>
        <location evidence="1">Cell membrane</location>
        <topology evidence="1">Multi-pass membrane protein</topology>
    </subcellularLocation>
</comment>
<gene>
    <name evidence="9" type="ORF">SAMN04244560_00772</name>
</gene>
<proteinExistence type="inferred from homology"/>
<dbReference type="RefSeq" id="WP_004399472.1">
    <property type="nucleotide sequence ID" value="NZ_FNBS01000013.1"/>
</dbReference>
<protein>
    <submittedName>
        <fullName evidence="9">Multicomponent Na+:H+ antiporter subunit E</fullName>
    </submittedName>
</protein>
<comment type="similarity">
    <text evidence="2">Belongs to the CPA3 antiporters (TC 2.A.63) subunit E family.</text>
</comment>
<evidence type="ECO:0000256" key="3">
    <source>
        <dbReference type="ARBA" id="ARBA00022449"/>
    </source>
</evidence>
<organism evidence="9 10">
    <name type="scientific">Thermoanaerobacter thermohydrosulfuricus</name>
    <name type="common">Clostridium thermohydrosulfuricum</name>
    <dbReference type="NCBI Taxonomy" id="1516"/>
    <lineage>
        <taxon>Bacteria</taxon>
        <taxon>Bacillati</taxon>
        <taxon>Bacillota</taxon>
        <taxon>Clostridia</taxon>
        <taxon>Thermoanaerobacterales</taxon>
        <taxon>Thermoanaerobacteraceae</taxon>
        <taxon>Thermoanaerobacter</taxon>
    </lineage>
</organism>
<dbReference type="EMBL" id="FNBS01000013">
    <property type="protein sequence ID" value="SDF45784.1"/>
    <property type="molecule type" value="Genomic_DNA"/>
</dbReference>
<evidence type="ECO:0000256" key="2">
    <source>
        <dbReference type="ARBA" id="ARBA00006228"/>
    </source>
</evidence>
<evidence type="ECO:0000256" key="1">
    <source>
        <dbReference type="ARBA" id="ARBA00004651"/>
    </source>
</evidence>
<evidence type="ECO:0000256" key="8">
    <source>
        <dbReference type="SAM" id="Phobius"/>
    </source>
</evidence>
<evidence type="ECO:0000256" key="5">
    <source>
        <dbReference type="ARBA" id="ARBA00022692"/>
    </source>
</evidence>
<keyword evidence="5 8" id="KW-0812">Transmembrane</keyword>
<feature type="transmembrane region" description="Helical" evidence="8">
    <location>
        <begin position="29"/>
        <end position="44"/>
    </location>
</feature>
<reference evidence="9 10" key="1">
    <citation type="submission" date="2016-10" db="EMBL/GenBank/DDBJ databases">
        <authorList>
            <person name="de Groot N.N."/>
        </authorList>
    </citation>
    <scope>NUCLEOTIDE SEQUENCE [LARGE SCALE GENOMIC DNA]</scope>
    <source>
        <strain evidence="9 10">DSM 569</strain>
    </source>
</reference>
<evidence type="ECO:0000256" key="7">
    <source>
        <dbReference type="ARBA" id="ARBA00023136"/>
    </source>
</evidence>
<dbReference type="PANTHER" id="PTHR34584:SF1">
    <property type="entry name" value="NA(+)_H(+) ANTIPORTER SUBUNIT E1"/>
    <property type="match status" value="1"/>
</dbReference>
<keyword evidence="3" id="KW-0813">Transport</keyword>
<dbReference type="AlphaFoldDB" id="A0A1G7L917"/>